<protein>
    <recommendedName>
        <fullName evidence="4">Myb/SANT-like domain-containing protein</fullName>
    </recommendedName>
</protein>
<keyword evidence="3" id="KW-1185">Reference proteome</keyword>
<evidence type="ECO:0008006" key="4">
    <source>
        <dbReference type="Google" id="ProtNLM"/>
    </source>
</evidence>
<sequence>MNPLLLPYNNDDDSTPPFNTPKQLHGTPNNKCSSQRRGTSHKWTKEHTTFFLEKYATFCDIGRNTDDENLKKEAWSLLVRYLNPFVKVFGGTYATGEFSETQPQDPIIDPIVVPTNTSYSKGSIFSEPDHQEPKQIIKWNLAKSNNFKTSSNPLQNSPRPSKKDTKIGTLIHSLITEPVESPHSPSRKYYPQISLRQAVSILTERYKGHLTTSEMIECIIILENERKTTIFLAICADVECTVD</sequence>
<feature type="compositionally biased region" description="Polar residues" evidence="1">
    <location>
        <begin position="16"/>
        <end position="37"/>
    </location>
</feature>
<evidence type="ECO:0000313" key="2">
    <source>
        <dbReference type="EMBL" id="MBW0470817.1"/>
    </source>
</evidence>
<dbReference type="AlphaFoldDB" id="A0A9Q3GLA4"/>
<reference evidence="2" key="1">
    <citation type="submission" date="2021-03" db="EMBL/GenBank/DDBJ databases">
        <title>Draft genome sequence of rust myrtle Austropuccinia psidii MF-1, a brazilian biotype.</title>
        <authorList>
            <person name="Quecine M.C."/>
            <person name="Pachon D.M.R."/>
            <person name="Bonatelli M.L."/>
            <person name="Correr F.H."/>
            <person name="Franceschini L.M."/>
            <person name="Leite T.F."/>
            <person name="Margarido G.R.A."/>
            <person name="Almeida C.A."/>
            <person name="Ferrarezi J.A."/>
            <person name="Labate C.A."/>
        </authorList>
    </citation>
    <scope>NUCLEOTIDE SEQUENCE</scope>
    <source>
        <strain evidence="2">MF-1</strain>
    </source>
</reference>
<organism evidence="2 3">
    <name type="scientific">Austropuccinia psidii MF-1</name>
    <dbReference type="NCBI Taxonomy" id="1389203"/>
    <lineage>
        <taxon>Eukaryota</taxon>
        <taxon>Fungi</taxon>
        <taxon>Dikarya</taxon>
        <taxon>Basidiomycota</taxon>
        <taxon>Pucciniomycotina</taxon>
        <taxon>Pucciniomycetes</taxon>
        <taxon>Pucciniales</taxon>
        <taxon>Sphaerophragmiaceae</taxon>
        <taxon>Austropuccinia</taxon>
    </lineage>
</organism>
<evidence type="ECO:0000313" key="3">
    <source>
        <dbReference type="Proteomes" id="UP000765509"/>
    </source>
</evidence>
<name>A0A9Q3GLA4_9BASI</name>
<feature type="region of interest" description="Disordered" evidence="1">
    <location>
        <begin position="1"/>
        <end position="39"/>
    </location>
</feature>
<dbReference type="Proteomes" id="UP000765509">
    <property type="component" value="Unassembled WGS sequence"/>
</dbReference>
<proteinExistence type="predicted"/>
<comment type="caution">
    <text evidence="2">The sequence shown here is derived from an EMBL/GenBank/DDBJ whole genome shotgun (WGS) entry which is preliminary data.</text>
</comment>
<dbReference type="EMBL" id="AVOT02002553">
    <property type="protein sequence ID" value="MBW0470817.1"/>
    <property type="molecule type" value="Genomic_DNA"/>
</dbReference>
<gene>
    <name evidence="2" type="ORF">O181_010532</name>
</gene>
<evidence type="ECO:0000256" key="1">
    <source>
        <dbReference type="SAM" id="MobiDB-lite"/>
    </source>
</evidence>
<accession>A0A9Q3GLA4</accession>